<proteinExistence type="predicted"/>
<evidence type="ECO:0000313" key="4">
    <source>
        <dbReference type="Proteomes" id="UP000467841"/>
    </source>
</evidence>
<comment type="caution">
    <text evidence="3">The sequence shown here is derived from an EMBL/GenBank/DDBJ whole genome shotgun (WGS) entry which is preliminary data.</text>
</comment>
<name>A0A6D2JP52_9BRAS</name>
<dbReference type="InterPro" id="IPR004312">
    <property type="entry name" value="ATHILA_Orf1_C"/>
</dbReference>
<dbReference type="Proteomes" id="UP000467841">
    <property type="component" value="Unassembled WGS sequence"/>
</dbReference>
<organism evidence="3 4">
    <name type="scientific">Microthlaspi erraticum</name>
    <dbReference type="NCBI Taxonomy" id="1685480"/>
    <lineage>
        <taxon>Eukaryota</taxon>
        <taxon>Viridiplantae</taxon>
        <taxon>Streptophyta</taxon>
        <taxon>Embryophyta</taxon>
        <taxon>Tracheophyta</taxon>
        <taxon>Spermatophyta</taxon>
        <taxon>Magnoliopsida</taxon>
        <taxon>eudicotyledons</taxon>
        <taxon>Gunneridae</taxon>
        <taxon>Pentapetalae</taxon>
        <taxon>rosids</taxon>
        <taxon>malvids</taxon>
        <taxon>Brassicales</taxon>
        <taxon>Brassicaceae</taxon>
        <taxon>Coluteocarpeae</taxon>
        <taxon>Microthlaspi</taxon>
    </lineage>
</organism>
<dbReference type="EMBL" id="CACVBM020001193">
    <property type="protein sequence ID" value="CAA7038401.1"/>
    <property type="molecule type" value="Genomic_DNA"/>
</dbReference>
<dbReference type="Pfam" id="PF03078">
    <property type="entry name" value="ATHILA"/>
    <property type="match status" value="1"/>
</dbReference>
<evidence type="ECO:0000313" key="3">
    <source>
        <dbReference type="EMBL" id="CAA7038401.1"/>
    </source>
</evidence>
<dbReference type="AlphaFoldDB" id="A0A6D2JP52"/>
<evidence type="ECO:0000259" key="2">
    <source>
        <dbReference type="Pfam" id="PF03078"/>
    </source>
</evidence>
<protein>
    <recommendedName>
        <fullName evidence="2">Arabidopsis retrotransposon Orf1 C-terminal domain-containing protein</fullName>
    </recommendedName>
</protein>
<dbReference type="OrthoDB" id="1750933at2759"/>
<sequence length="128" mass="14721">MESYKELTCEFLASMRYHMYDELDRADLDQGWDGSRTMEHQGNELQRVWATIAEREYSSSRSKAAQIRSPVLRYVHKALANTFFARKATGQSMKGEVSSLTWESSPSSHAQGMGRDQRRQARRNSCPP</sequence>
<evidence type="ECO:0000256" key="1">
    <source>
        <dbReference type="SAM" id="MobiDB-lite"/>
    </source>
</evidence>
<feature type="region of interest" description="Disordered" evidence="1">
    <location>
        <begin position="90"/>
        <end position="128"/>
    </location>
</feature>
<gene>
    <name evidence="3" type="ORF">MERR_LOCUS25636</name>
</gene>
<reference evidence="3" key="1">
    <citation type="submission" date="2020-01" db="EMBL/GenBank/DDBJ databases">
        <authorList>
            <person name="Mishra B."/>
        </authorList>
    </citation>
    <scope>NUCLEOTIDE SEQUENCE [LARGE SCALE GENOMIC DNA]</scope>
</reference>
<feature type="compositionally biased region" description="Polar residues" evidence="1">
    <location>
        <begin position="98"/>
        <end position="110"/>
    </location>
</feature>
<feature type="domain" description="Arabidopsis retrotransposon Orf1 C-terminal" evidence="2">
    <location>
        <begin position="39"/>
        <end position="98"/>
    </location>
</feature>
<keyword evidence="4" id="KW-1185">Reference proteome</keyword>
<accession>A0A6D2JP52</accession>